<dbReference type="EMBL" id="KN832573">
    <property type="protein sequence ID" value="KII83977.1"/>
    <property type="molecule type" value="Genomic_DNA"/>
</dbReference>
<accession>A0A0C9SQQ4</accession>
<proteinExistence type="predicted"/>
<gene>
    <name evidence="3" type="ORF">PLICRDRAFT_46751</name>
</gene>
<reference evidence="3 4" key="1">
    <citation type="submission" date="2014-06" db="EMBL/GenBank/DDBJ databases">
        <title>Evolutionary Origins and Diversification of the Mycorrhizal Mutualists.</title>
        <authorList>
            <consortium name="DOE Joint Genome Institute"/>
            <consortium name="Mycorrhizal Genomics Consortium"/>
            <person name="Kohler A."/>
            <person name="Kuo A."/>
            <person name="Nagy L.G."/>
            <person name="Floudas D."/>
            <person name="Copeland A."/>
            <person name="Barry K.W."/>
            <person name="Cichocki N."/>
            <person name="Veneault-Fourrey C."/>
            <person name="LaButti K."/>
            <person name="Lindquist E.A."/>
            <person name="Lipzen A."/>
            <person name="Lundell T."/>
            <person name="Morin E."/>
            <person name="Murat C."/>
            <person name="Riley R."/>
            <person name="Ohm R."/>
            <person name="Sun H."/>
            <person name="Tunlid A."/>
            <person name="Henrissat B."/>
            <person name="Grigoriev I.V."/>
            <person name="Hibbett D.S."/>
            <person name="Martin F."/>
        </authorList>
    </citation>
    <scope>NUCLEOTIDE SEQUENCE [LARGE SCALE GENOMIC DNA]</scope>
    <source>
        <strain evidence="3 4">FD-325 SS-3</strain>
    </source>
</reference>
<feature type="region of interest" description="Disordered" evidence="1">
    <location>
        <begin position="211"/>
        <end position="270"/>
    </location>
</feature>
<name>A0A0C9SQQ4_PLICR</name>
<sequence>MARFSSSLMNLFVLLLASNAFAAAIPVVRELDLRAPAPNIEDFVNKILSPVIDKLSGPVLRSESTARPDDASELSLELRRGIERRLNARTVKEPASVAKEPATVHKPAAVEPKPPAVAPKLPANEPKPNAVTPKPPADEPKPPVDEPKPATTQPKADTAPSQPAAAQSKEAAEPPKAPPASSKESSSTLDKIETALHGVDTTVAALGTIPSLIHNSDPQGLASPASDTPAALQDPSATNGTVIDGGNGSNSTASASGSATASAATGSATGALGARQLRYSRYVRGQ</sequence>
<keyword evidence="4" id="KW-1185">Reference proteome</keyword>
<evidence type="ECO:0000256" key="1">
    <source>
        <dbReference type="SAM" id="MobiDB-lite"/>
    </source>
</evidence>
<keyword evidence="2" id="KW-0732">Signal</keyword>
<dbReference type="AlphaFoldDB" id="A0A0C9SQQ4"/>
<organism evidence="3 4">
    <name type="scientific">Plicaturopsis crispa FD-325 SS-3</name>
    <dbReference type="NCBI Taxonomy" id="944288"/>
    <lineage>
        <taxon>Eukaryota</taxon>
        <taxon>Fungi</taxon>
        <taxon>Dikarya</taxon>
        <taxon>Basidiomycota</taxon>
        <taxon>Agaricomycotina</taxon>
        <taxon>Agaricomycetes</taxon>
        <taxon>Agaricomycetidae</taxon>
        <taxon>Amylocorticiales</taxon>
        <taxon>Amylocorticiaceae</taxon>
        <taxon>Plicatura</taxon>
        <taxon>Plicaturopsis crispa</taxon>
    </lineage>
</organism>
<feature type="compositionally biased region" description="Low complexity" evidence="1">
    <location>
        <begin position="249"/>
        <end position="270"/>
    </location>
</feature>
<evidence type="ECO:0000256" key="2">
    <source>
        <dbReference type="SAM" id="SignalP"/>
    </source>
</evidence>
<dbReference type="HOGENOM" id="CLU_973586_0_0_1"/>
<evidence type="ECO:0000313" key="3">
    <source>
        <dbReference type="EMBL" id="KII83977.1"/>
    </source>
</evidence>
<evidence type="ECO:0000313" key="4">
    <source>
        <dbReference type="Proteomes" id="UP000053263"/>
    </source>
</evidence>
<feature type="compositionally biased region" description="Basic and acidic residues" evidence="1">
    <location>
        <begin position="136"/>
        <end position="148"/>
    </location>
</feature>
<dbReference type="Proteomes" id="UP000053263">
    <property type="component" value="Unassembled WGS sequence"/>
</dbReference>
<feature type="region of interest" description="Disordered" evidence="1">
    <location>
        <begin position="91"/>
        <end position="194"/>
    </location>
</feature>
<feature type="chain" id="PRO_5002203009" evidence="2">
    <location>
        <begin position="25"/>
        <end position="286"/>
    </location>
</feature>
<protein>
    <submittedName>
        <fullName evidence="3">Uncharacterized protein</fullName>
    </submittedName>
</protein>
<feature type="signal peptide" evidence="2">
    <location>
        <begin position="1"/>
        <end position="24"/>
    </location>
</feature>
<feature type="compositionally biased region" description="Low complexity" evidence="1">
    <location>
        <begin position="159"/>
        <end position="169"/>
    </location>
</feature>